<reference evidence="1" key="1">
    <citation type="journal article" date="2022" name="bioRxiv">
        <title>Sequencing and chromosome-scale assembly of the giantPleurodeles waltlgenome.</title>
        <authorList>
            <person name="Brown T."/>
            <person name="Elewa A."/>
            <person name="Iarovenko S."/>
            <person name="Subramanian E."/>
            <person name="Araus A.J."/>
            <person name="Petzold A."/>
            <person name="Susuki M."/>
            <person name="Suzuki K.-i.T."/>
            <person name="Hayashi T."/>
            <person name="Toyoda A."/>
            <person name="Oliveira C."/>
            <person name="Osipova E."/>
            <person name="Leigh N.D."/>
            <person name="Simon A."/>
            <person name="Yun M.H."/>
        </authorList>
    </citation>
    <scope>NUCLEOTIDE SEQUENCE</scope>
    <source>
        <strain evidence="1">20211129_DDA</strain>
        <tissue evidence="1">Liver</tissue>
    </source>
</reference>
<accession>A0AAV7VUV0</accession>
<dbReference type="Proteomes" id="UP001066276">
    <property type="component" value="Chromosome 1_2"/>
</dbReference>
<protein>
    <submittedName>
        <fullName evidence="1">Uncharacterized protein</fullName>
    </submittedName>
</protein>
<evidence type="ECO:0000313" key="1">
    <source>
        <dbReference type="EMBL" id="KAJ1205459.1"/>
    </source>
</evidence>
<evidence type="ECO:0000313" key="2">
    <source>
        <dbReference type="Proteomes" id="UP001066276"/>
    </source>
</evidence>
<dbReference type="AlphaFoldDB" id="A0AAV7VUV0"/>
<keyword evidence="2" id="KW-1185">Reference proteome</keyword>
<dbReference type="EMBL" id="JANPWB010000002">
    <property type="protein sequence ID" value="KAJ1205459.1"/>
    <property type="molecule type" value="Genomic_DNA"/>
</dbReference>
<gene>
    <name evidence="1" type="ORF">NDU88_000894</name>
</gene>
<sequence>MQLCAPSVVYSDDEDCRTPCDCLRGARPPPYNVRRESDRKRPPPKCTVEIGGTIVRVLIDTMAFVSVIDLVQFDKLIPLPKLAPTKERINPYGGTEPLSLKGVINIKVVSNKKATQARFCVSEWGTGTLLGCHTEEDLGLVFFTKQVHESQAAAIPQECPQLFKGLG</sequence>
<comment type="caution">
    <text evidence="1">The sequence shown here is derived from an EMBL/GenBank/DDBJ whole genome shotgun (WGS) entry which is preliminary data.</text>
</comment>
<proteinExistence type="predicted"/>
<name>A0AAV7VUV0_PLEWA</name>
<organism evidence="1 2">
    <name type="scientific">Pleurodeles waltl</name>
    <name type="common">Iberian ribbed newt</name>
    <dbReference type="NCBI Taxonomy" id="8319"/>
    <lineage>
        <taxon>Eukaryota</taxon>
        <taxon>Metazoa</taxon>
        <taxon>Chordata</taxon>
        <taxon>Craniata</taxon>
        <taxon>Vertebrata</taxon>
        <taxon>Euteleostomi</taxon>
        <taxon>Amphibia</taxon>
        <taxon>Batrachia</taxon>
        <taxon>Caudata</taxon>
        <taxon>Salamandroidea</taxon>
        <taxon>Salamandridae</taxon>
        <taxon>Pleurodelinae</taxon>
        <taxon>Pleurodeles</taxon>
    </lineage>
</organism>